<keyword evidence="2 7" id="KW-0227">DNA damage</keyword>
<dbReference type="NCBIfam" id="NF003592">
    <property type="entry name" value="PRK05254.1-5"/>
    <property type="match status" value="1"/>
</dbReference>
<dbReference type="HAMAP" id="MF_00148">
    <property type="entry name" value="UDG"/>
    <property type="match status" value="1"/>
</dbReference>
<dbReference type="PANTHER" id="PTHR11264:SF0">
    <property type="entry name" value="URACIL-DNA GLYCOSYLASE"/>
    <property type="match status" value="1"/>
</dbReference>
<dbReference type="AlphaFoldDB" id="A0A075AT37"/>
<keyword evidence="13" id="KW-1185">Reference proteome</keyword>
<evidence type="ECO:0000259" key="11">
    <source>
        <dbReference type="SMART" id="SM00986"/>
    </source>
</evidence>
<dbReference type="OMA" id="PWTRQGV"/>
<evidence type="ECO:0000256" key="8">
    <source>
        <dbReference type="PROSITE-ProRule" id="PRU10072"/>
    </source>
</evidence>
<dbReference type="GO" id="GO:0005634">
    <property type="term" value="C:nucleus"/>
    <property type="evidence" value="ECO:0007669"/>
    <property type="project" value="UniProtKB-SubCell"/>
</dbReference>
<dbReference type="EMBL" id="KE561067">
    <property type="protein sequence ID" value="EPZ33335.1"/>
    <property type="molecule type" value="Genomic_DNA"/>
</dbReference>
<dbReference type="NCBIfam" id="NF003591">
    <property type="entry name" value="PRK05254.1-4"/>
    <property type="match status" value="1"/>
</dbReference>
<keyword evidence="4 7" id="KW-0496">Mitochondrion</keyword>
<keyword evidence="3 7" id="KW-0378">Hydrolase</keyword>
<gene>
    <name evidence="7" type="primary">UNG1</name>
    <name evidence="12" type="ORF">O9G_001747</name>
</gene>
<sequence length="274" mass="31947">MTRLTNFFKRKSKLETSQENSSKIEKKRKKIEDEQDTNSFKDLEDKYLHESWSCMLKSEIEKPYFKRLKHFLEEELKRGKTIFPPKHLIYSWSNYCSFDQIKIVIIGQDPYHNHDQAMGLCFSVPMGTILPPSLKNIFKELKSEYSDFVIPNHGCLYGWAKQGVLLLNATLTVEAHKAYSHAKKGWEEFTDKIITCISNNRQNVVFMLWGGHAQQKEKLIKSDCHCILKSAHPSPLSASRGFLGNNHFIKANEYLNQKGIKEIDWSFLPNRENL</sequence>
<dbReference type="EC" id="3.2.2.27" evidence="7 9"/>
<dbReference type="OrthoDB" id="10031947at2759"/>
<dbReference type="NCBIfam" id="TIGR00628">
    <property type="entry name" value="ung"/>
    <property type="match status" value="1"/>
</dbReference>
<dbReference type="CDD" id="cd10027">
    <property type="entry name" value="UDG-F1-like"/>
    <property type="match status" value="1"/>
</dbReference>
<keyword evidence="6 7" id="KW-0539">Nucleus</keyword>
<dbReference type="PANTHER" id="PTHR11264">
    <property type="entry name" value="URACIL-DNA GLYCOSYLASE"/>
    <property type="match status" value="1"/>
</dbReference>
<proteinExistence type="inferred from homology"/>
<dbReference type="Pfam" id="PF03167">
    <property type="entry name" value="UDG"/>
    <property type="match status" value="1"/>
</dbReference>
<evidence type="ECO:0000313" key="13">
    <source>
        <dbReference type="Proteomes" id="UP000030755"/>
    </source>
</evidence>
<feature type="domain" description="Uracil-DNA glycosylase-like" evidence="11">
    <location>
        <begin position="94"/>
        <end position="255"/>
    </location>
</feature>
<feature type="region of interest" description="Disordered" evidence="10">
    <location>
        <begin position="12"/>
        <end position="35"/>
    </location>
</feature>
<dbReference type="HOGENOM" id="CLU_032162_1_1_1"/>
<comment type="function">
    <text evidence="7 9">Excises uracil residues from the DNA which can arise as a result of misincorporation of dUMP residues by DNA polymerase or due to deamination of cytosine.</text>
</comment>
<evidence type="ECO:0000256" key="5">
    <source>
        <dbReference type="ARBA" id="ARBA00023204"/>
    </source>
</evidence>
<dbReference type="Gene3D" id="3.40.470.10">
    <property type="entry name" value="Uracil-DNA glycosylase-like domain"/>
    <property type="match status" value="1"/>
</dbReference>
<evidence type="ECO:0000256" key="2">
    <source>
        <dbReference type="ARBA" id="ARBA00022763"/>
    </source>
</evidence>
<keyword evidence="5 7" id="KW-0234">DNA repair</keyword>
<organism evidence="12 13">
    <name type="scientific">Rozella allomycis (strain CSF55)</name>
    <dbReference type="NCBI Taxonomy" id="988480"/>
    <lineage>
        <taxon>Eukaryota</taxon>
        <taxon>Fungi</taxon>
        <taxon>Fungi incertae sedis</taxon>
        <taxon>Cryptomycota</taxon>
        <taxon>Cryptomycota incertae sedis</taxon>
        <taxon>Rozella</taxon>
    </lineage>
</organism>
<dbReference type="InterPro" id="IPR036895">
    <property type="entry name" value="Uracil-DNA_glycosylase-like_sf"/>
</dbReference>
<evidence type="ECO:0000256" key="3">
    <source>
        <dbReference type="ARBA" id="ARBA00022801"/>
    </source>
</evidence>
<dbReference type="SMART" id="SM00987">
    <property type="entry name" value="UreE_C"/>
    <property type="match status" value="1"/>
</dbReference>
<dbReference type="SMART" id="SM00986">
    <property type="entry name" value="UDG"/>
    <property type="match status" value="1"/>
</dbReference>
<dbReference type="STRING" id="988480.A0A075AT37"/>
<reference evidence="12 13" key="1">
    <citation type="journal article" date="2013" name="Curr. Biol.">
        <title>Shared signatures of parasitism and phylogenomics unite Cryptomycota and microsporidia.</title>
        <authorList>
            <person name="James T.Y."/>
            <person name="Pelin A."/>
            <person name="Bonen L."/>
            <person name="Ahrendt S."/>
            <person name="Sain D."/>
            <person name="Corradi N."/>
            <person name="Stajich J.E."/>
        </authorList>
    </citation>
    <scope>NUCLEOTIDE SEQUENCE [LARGE SCALE GENOMIC DNA]</scope>
    <source>
        <strain evidence="12 13">CSF55</strain>
    </source>
</reference>
<dbReference type="Proteomes" id="UP000030755">
    <property type="component" value="Unassembled WGS sequence"/>
</dbReference>
<dbReference type="GO" id="GO:0005739">
    <property type="term" value="C:mitochondrion"/>
    <property type="evidence" value="ECO:0007669"/>
    <property type="project" value="UniProtKB-SubCell"/>
</dbReference>
<name>A0A075AT37_ROZAC</name>
<evidence type="ECO:0000256" key="4">
    <source>
        <dbReference type="ARBA" id="ARBA00023128"/>
    </source>
</evidence>
<feature type="active site" description="Proton acceptor" evidence="7 8">
    <location>
        <position position="109"/>
    </location>
</feature>
<evidence type="ECO:0000313" key="12">
    <source>
        <dbReference type="EMBL" id="EPZ33335.1"/>
    </source>
</evidence>
<dbReference type="InterPro" id="IPR005122">
    <property type="entry name" value="Uracil-DNA_glycosylase-like"/>
</dbReference>
<protein>
    <recommendedName>
        <fullName evidence="7 9">Uracil-DNA glycosylase</fullName>
        <shortName evidence="7">UDG</shortName>
        <ecNumber evidence="7 9">3.2.2.27</ecNumber>
    </recommendedName>
</protein>
<evidence type="ECO:0000256" key="10">
    <source>
        <dbReference type="SAM" id="MobiDB-lite"/>
    </source>
</evidence>
<comment type="subcellular location">
    <subcellularLocation>
        <location evidence="7">Mitochondrion</location>
    </subcellularLocation>
    <subcellularLocation>
        <location evidence="7">Nucleus</location>
    </subcellularLocation>
</comment>
<dbReference type="PROSITE" id="PS00130">
    <property type="entry name" value="U_DNA_GLYCOSYLASE"/>
    <property type="match status" value="1"/>
</dbReference>
<comment type="catalytic activity">
    <reaction evidence="7 9">
        <text>Hydrolyzes single-stranded DNA or mismatched double-stranded DNA and polynucleotides, releasing free uracil.</text>
        <dbReference type="EC" id="3.2.2.27"/>
    </reaction>
</comment>
<dbReference type="InterPro" id="IPR002043">
    <property type="entry name" value="UDG_fam1"/>
</dbReference>
<dbReference type="InterPro" id="IPR018085">
    <property type="entry name" value="Ura-DNA_Glyclase_AS"/>
</dbReference>
<comment type="similarity">
    <text evidence="1 7 9">Belongs to the uracil-DNA glycosylase (UDG) superfamily. UNG family.</text>
</comment>
<dbReference type="NCBIfam" id="NF003589">
    <property type="entry name" value="PRK05254.1-2"/>
    <property type="match status" value="1"/>
</dbReference>
<dbReference type="FunFam" id="3.40.470.10:FF:000007">
    <property type="entry name" value="Uracil-DNA glycosylase"/>
    <property type="match status" value="1"/>
</dbReference>
<dbReference type="SUPFAM" id="SSF52141">
    <property type="entry name" value="Uracil-DNA glycosylase-like"/>
    <property type="match status" value="1"/>
</dbReference>
<evidence type="ECO:0000256" key="6">
    <source>
        <dbReference type="ARBA" id="ARBA00023242"/>
    </source>
</evidence>
<dbReference type="GO" id="GO:0004844">
    <property type="term" value="F:uracil DNA N-glycosylase activity"/>
    <property type="evidence" value="ECO:0007669"/>
    <property type="project" value="UniProtKB-UniRule"/>
</dbReference>
<dbReference type="GO" id="GO:0097510">
    <property type="term" value="P:base-excision repair, AP site formation via deaminated base removal"/>
    <property type="evidence" value="ECO:0007669"/>
    <property type="project" value="TreeGrafter"/>
</dbReference>
<accession>A0A075AT37</accession>
<evidence type="ECO:0000256" key="7">
    <source>
        <dbReference type="HAMAP-Rule" id="MF_03166"/>
    </source>
</evidence>
<dbReference type="NCBIfam" id="NF003588">
    <property type="entry name" value="PRK05254.1-1"/>
    <property type="match status" value="1"/>
</dbReference>
<evidence type="ECO:0000256" key="9">
    <source>
        <dbReference type="RuleBase" id="RU003780"/>
    </source>
</evidence>
<evidence type="ECO:0000256" key="1">
    <source>
        <dbReference type="ARBA" id="ARBA00008184"/>
    </source>
</evidence>